<dbReference type="PRINTS" id="PR00455">
    <property type="entry name" value="HTHTETR"/>
</dbReference>
<dbReference type="EMBL" id="JBAKAZ010000042">
    <property type="protein sequence ID" value="MEL0630134.1"/>
    <property type="molecule type" value="Genomic_DNA"/>
</dbReference>
<dbReference type="InterPro" id="IPR039536">
    <property type="entry name" value="TetR_C_Proteobacteria"/>
</dbReference>
<dbReference type="Pfam" id="PF14246">
    <property type="entry name" value="TetR_C_7"/>
    <property type="match status" value="1"/>
</dbReference>
<dbReference type="InterPro" id="IPR050109">
    <property type="entry name" value="HTH-type_TetR-like_transc_reg"/>
</dbReference>
<evidence type="ECO:0000259" key="3">
    <source>
        <dbReference type="PROSITE" id="PS50977"/>
    </source>
</evidence>
<feature type="DNA-binding region" description="H-T-H motif" evidence="2">
    <location>
        <begin position="36"/>
        <end position="55"/>
    </location>
</feature>
<dbReference type="RefSeq" id="WP_341598264.1">
    <property type="nucleotide sequence ID" value="NZ_JBAKAZ010000042.1"/>
</dbReference>
<dbReference type="SUPFAM" id="SSF48498">
    <property type="entry name" value="Tetracyclin repressor-like, C-terminal domain"/>
    <property type="match status" value="1"/>
</dbReference>
<dbReference type="InterPro" id="IPR009057">
    <property type="entry name" value="Homeodomain-like_sf"/>
</dbReference>
<reference evidence="4 5" key="1">
    <citation type="submission" date="2024-02" db="EMBL/GenBank/DDBJ databases">
        <title>Bacteria isolated from the canopy kelp, Nereocystis luetkeana.</title>
        <authorList>
            <person name="Pfister C.A."/>
            <person name="Younker I.T."/>
            <person name="Light S.H."/>
        </authorList>
    </citation>
    <scope>NUCLEOTIDE SEQUENCE [LARGE SCALE GENOMIC DNA]</scope>
    <source>
        <strain evidence="4 5">TI.1.05</strain>
    </source>
</reference>
<feature type="domain" description="HTH tetR-type" evidence="3">
    <location>
        <begin position="13"/>
        <end position="73"/>
    </location>
</feature>
<dbReference type="PROSITE" id="PS50977">
    <property type="entry name" value="HTH_TETR_2"/>
    <property type="match status" value="1"/>
</dbReference>
<sequence length="212" mass="23541">MTTISNTRNTTKQSKADVVLQAARTVFLSDGFSGATTDMIQKTAGVSKSTVYSHYKNKEALFIAVIEFECKNYAQQIRAIKFNPGKLKETLITLANEFLNIVLSPTALSLHRIIIAEATRFSSLADTFFIEGPKMMISIISELLDDANKKQEIHLGDVTADEAAKIFIHLLRSEPQLSNLMAPNNPPTQESIDRWLTISVNTFLLAFGKDKT</sequence>
<comment type="caution">
    <text evidence="4">The sequence shown here is derived from an EMBL/GenBank/DDBJ whole genome shotgun (WGS) entry which is preliminary data.</text>
</comment>
<evidence type="ECO:0000313" key="5">
    <source>
        <dbReference type="Proteomes" id="UP001369082"/>
    </source>
</evidence>
<name>A0ABU9GSE8_9GAMM</name>
<keyword evidence="1 2" id="KW-0238">DNA-binding</keyword>
<gene>
    <name evidence="4" type="ORF">V6256_11015</name>
</gene>
<dbReference type="Pfam" id="PF00440">
    <property type="entry name" value="TetR_N"/>
    <property type="match status" value="1"/>
</dbReference>
<evidence type="ECO:0000313" key="4">
    <source>
        <dbReference type="EMBL" id="MEL0630134.1"/>
    </source>
</evidence>
<dbReference type="PANTHER" id="PTHR30055:SF146">
    <property type="entry name" value="HTH-TYPE TRANSCRIPTIONAL DUAL REGULATOR CECR"/>
    <property type="match status" value="1"/>
</dbReference>
<dbReference type="InterPro" id="IPR036271">
    <property type="entry name" value="Tet_transcr_reg_TetR-rel_C_sf"/>
</dbReference>
<dbReference type="SUPFAM" id="SSF46689">
    <property type="entry name" value="Homeodomain-like"/>
    <property type="match status" value="1"/>
</dbReference>
<accession>A0ABU9GSE8</accession>
<dbReference type="InterPro" id="IPR001647">
    <property type="entry name" value="HTH_TetR"/>
</dbReference>
<dbReference type="Proteomes" id="UP001369082">
    <property type="component" value="Unassembled WGS sequence"/>
</dbReference>
<evidence type="ECO:0000256" key="1">
    <source>
        <dbReference type="ARBA" id="ARBA00023125"/>
    </source>
</evidence>
<protein>
    <submittedName>
        <fullName evidence="4">TetR/AcrR family transcriptional regulator</fullName>
    </submittedName>
</protein>
<keyword evidence="5" id="KW-1185">Reference proteome</keyword>
<organism evidence="4 5">
    <name type="scientific">Psychromonas aquatilis</name>
    <dbReference type="NCBI Taxonomy" id="2005072"/>
    <lineage>
        <taxon>Bacteria</taxon>
        <taxon>Pseudomonadati</taxon>
        <taxon>Pseudomonadota</taxon>
        <taxon>Gammaproteobacteria</taxon>
        <taxon>Alteromonadales</taxon>
        <taxon>Psychromonadaceae</taxon>
        <taxon>Psychromonas</taxon>
    </lineage>
</organism>
<dbReference type="PANTHER" id="PTHR30055">
    <property type="entry name" value="HTH-TYPE TRANSCRIPTIONAL REGULATOR RUTR"/>
    <property type="match status" value="1"/>
</dbReference>
<dbReference type="Gene3D" id="1.10.357.10">
    <property type="entry name" value="Tetracycline Repressor, domain 2"/>
    <property type="match status" value="1"/>
</dbReference>
<dbReference type="Gene3D" id="1.10.10.60">
    <property type="entry name" value="Homeodomain-like"/>
    <property type="match status" value="1"/>
</dbReference>
<evidence type="ECO:0000256" key="2">
    <source>
        <dbReference type="PROSITE-ProRule" id="PRU00335"/>
    </source>
</evidence>
<proteinExistence type="predicted"/>